<reference evidence="2 3" key="1">
    <citation type="submission" date="2024-04" db="EMBL/GenBank/DDBJ databases">
        <authorList>
            <consortium name="Genoscope - CEA"/>
            <person name="William W."/>
        </authorList>
    </citation>
    <scope>NUCLEOTIDE SEQUENCE [LARGE SCALE GENOMIC DNA]</scope>
</reference>
<dbReference type="AlphaFoldDB" id="A0AAV2IB65"/>
<feature type="compositionally biased region" description="Basic and acidic residues" evidence="1">
    <location>
        <begin position="643"/>
        <end position="652"/>
    </location>
</feature>
<evidence type="ECO:0000313" key="2">
    <source>
        <dbReference type="EMBL" id="CAL1542715.1"/>
    </source>
</evidence>
<dbReference type="Proteomes" id="UP001497497">
    <property type="component" value="Unassembled WGS sequence"/>
</dbReference>
<keyword evidence="3" id="KW-1185">Reference proteome</keyword>
<dbReference type="EMBL" id="CAXITT010000503">
    <property type="protein sequence ID" value="CAL1542715.1"/>
    <property type="molecule type" value="Genomic_DNA"/>
</dbReference>
<evidence type="ECO:0000313" key="3">
    <source>
        <dbReference type="Proteomes" id="UP001497497"/>
    </source>
</evidence>
<accession>A0AAV2IB65</accession>
<gene>
    <name evidence="2" type="ORF">GSLYS_00016249001</name>
</gene>
<name>A0AAV2IB65_LYMST</name>
<organism evidence="2 3">
    <name type="scientific">Lymnaea stagnalis</name>
    <name type="common">Great pond snail</name>
    <name type="synonym">Helix stagnalis</name>
    <dbReference type="NCBI Taxonomy" id="6523"/>
    <lineage>
        <taxon>Eukaryota</taxon>
        <taxon>Metazoa</taxon>
        <taxon>Spiralia</taxon>
        <taxon>Lophotrochozoa</taxon>
        <taxon>Mollusca</taxon>
        <taxon>Gastropoda</taxon>
        <taxon>Heterobranchia</taxon>
        <taxon>Euthyneura</taxon>
        <taxon>Panpulmonata</taxon>
        <taxon>Hygrophila</taxon>
        <taxon>Lymnaeoidea</taxon>
        <taxon>Lymnaeidae</taxon>
        <taxon>Lymnaea</taxon>
    </lineage>
</organism>
<evidence type="ECO:0000256" key="1">
    <source>
        <dbReference type="SAM" id="MobiDB-lite"/>
    </source>
</evidence>
<feature type="non-terminal residue" evidence="2">
    <location>
        <position position="652"/>
    </location>
</feature>
<sequence length="652" mass="73535">MSDSETSCVPYQLLVDDDSSTDLVTPCEPISTGLIQDKTEQPISINVTKSKISPPIRKKNIGTVKLDKPIKVGRNRNRHIQPIRTVQTKTEVCLPIRTDQTKNKIGQPIGTAQPGKELGQPIMTDQTKNDLCQSIKTEQTSKLRPLFRKDLTENELVQPIRKDLTKIDFFQQVRRDQTKRKLGQYIRADQRKQELRQKIGQDPPKIKLCQPIREDQRKNELGQPDINELIKCKTDQPISTEPKIKNLCPPSKPDLTPLKLRPPTGYHLSTKSSPPIKRNSTSSPEDVKRKRECSIIKPEIKAQNSPDKELSNIPATRPESIHLKVSTQSPELDVRNDSGNANFEHCFVPDGLNNAYCYGEQIHLKPCHQDEWIKTAELSPDFDLWVEQIIRDHDDDHTDQPSLTVIETERMVDSLFFDNTSSKATVPEDPSGADCCFMSEMDLGDFARVRSLNLESIKAEQWRRYAGERVCRESSPLCAVQPSRTCVCSHGNGCFWQRPQPPVEASIYVPELIYPNCVYGSGNAEFFYRPIADTVCRHASLHNPFLNECPGYKPYEPDFAVSDFGQFVASDAMMSLAKARFLDTLASLSINSADQVVMLKPEDIRYFDDHIKPFPSSRKSESATGVRPRAPERKSAPSAGLLDRGDVAEDVA</sequence>
<protein>
    <submittedName>
        <fullName evidence="2">Uncharacterized protein</fullName>
    </submittedName>
</protein>
<feature type="region of interest" description="Disordered" evidence="1">
    <location>
        <begin position="240"/>
        <end position="292"/>
    </location>
</feature>
<comment type="caution">
    <text evidence="2">The sequence shown here is derived from an EMBL/GenBank/DDBJ whole genome shotgun (WGS) entry which is preliminary data.</text>
</comment>
<proteinExistence type="predicted"/>
<feature type="region of interest" description="Disordered" evidence="1">
    <location>
        <begin position="611"/>
        <end position="652"/>
    </location>
</feature>
<feature type="compositionally biased region" description="Polar residues" evidence="1">
    <location>
        <begin position="267"/>
        <end position="284"/>
    </location>
</feature>